<proteinExistence type="predicted"/>
<name>A0A833SJQ6_PHYIN</name>
<dbReference type="Proteomes" id="UP000602510">
    <property type="component" value="Unassembled WGS sequence"/>
</dbReference>
<dbReference type="AlphaFoldDB" id="A0A833SJQ6"/>
<evidence type="ECO:0000313" key="2">
    <source>
        <dbReference type="Proteomes" id="UP000602510"/>
    </source>
</evidence>
<comment type="caution">
    <text evidence="1">The sequence shown here is derived from an EMBL/GenBank/DDBJ whole genome shotgun (WGS) entry which is preliminary data.</text>
</comment>
<dbReference type="EMBL" id="WSZM01000356">
    <property type="protein sequence ID" value="KAF4034628.1"/>
    <property type="molecule type" value="Genomic_DNA"/>
</dbReference>
<keyword evidence="2" id="KW-1185">Reference proteome</keyword>
<evidence type="ECO:0000313" key="1">
    <source>
        <dbReference type="EMBL" id="KAF4034628.1"/>
    </source>
</evidence>
<sequence length="142" mass="15198">MLLKLKSALQNGGVVVVAVMMTEWSLSPSRMVLRTDVLLSISSKPCFFSRITTIAAMATIPTAAPMHKTTKAVTPETPSEDGVLTCWSAPLLVYMTNVGVVCTSSFSFETGLGVTVCSSRIALTAPTNRRALAERDEARARC</sequence>
<protein>
    <submittedName>
        <fullName evidence="1">Uncharacterized protein</fullName>
    </submittedName>
</protein>
<organism evidence="1 2">
    <name type="scientific">Phytophthora infestans</name>
    <name type="common">Potato late blight agent</name>
    <name type="synonym">Botrytis infestans</name>
    <dbReference type="NCBI Taxonomy" id="4787"/>
    <lineage>
        <taxon>Eukaryota</taxon>
        <taxon>Sar</taxon>
        <taxon>Stramenopiles</taxon>
        <taxon>Oomycota</taxon>
        <taxon>Peronosporomycetes</taxon>
        <taxon>Peronosporales</taxon>
        <taxon>Peronosporaceae</taxon>
        <taxon>Phytophthora</taxon>
    </lineage>
</organism>
<accession>A0A833SJQ6</accession>
<reference evidence="1" key="1">
    <citation type="submission" date="2020-04" db="EMBL/GenBank/DDBJ databases">
        <title>Hybrid Assembly of Korean Phytophthora infestans isolates.</title>
        <authorList>
            <person name="Prokchorchik M."/>
            <person name="Lee Y."/>
            <person name="Seo J."/>
            <person name="Cho J.-H."/>
            <person name="Park Y.-E."/>
            <person name="Jang D.-C."/>
            <person name="Im J.-S."/>
            <person name="Choi J.-G."/>
            <person name="Park H.-J."/>
            <person name="Lee G.-B."/>
            <person name="Lee Y.-G."/>
            <person name="Hong S.-Y."/>
            <person name="Cho K."/>
            <person name="Sohn K.H."/>
        </authorList>
    </citation>
    <scope>NUCLEOTIDE SEQUENCE</scope>
    <source>
        <strain evidence="1">KR_1_A1</strain>
    </source>
</reference>
<gene>
    <name evidence="1" type="ORF">GN244_ATG13371</name>
</gene>